<sequence>MVLRVAQLRAVCMRVSCDLRDAR</sequence>
<dbReference type="Proteomes" id="UP000265520">
    <property type="component" value="Unassembled WGS sequence"/>
</dbReference>
<dbReference type="AlphaFoldDB" id="A0A392T4S4"/>
<feature type="non-terminal residue" evidence="1">
    <location>
        <position position="23"/>
    </location>
</feature>
<protein>
    <submittedName>
        <fullName evidence="1">Uncharacterized protein</fullName>
    </submittedName>
</protein>
<proteinExistence type="predicted"/>
<name>A0A392T4S4_9FABA</name>
<evidence type="ECO:0000313" key="2">
    <source>
        <dbReference type="Proteomes" id="UP000265520"/>
    </source>
</evidence>
<evidence type="ECO:0000313" key="1">
    <source>
        <dbReference type="EMBL" id="MCI56113.1"/>
    </source>
</evidence>
<comment type="caution">
    <text evidence="1">The sequence shown here is derived from an EMBL/GenBank/DDBJ whole genome shotgun (WGS) entry which is preliminary data.</text>
</comment>
<accession>A0A392T4S4</accession>
<reference evidence="1 2" key="1">
    <citation type="journal article" date="2018" name="Front. Plant Sci.">
        <title>Red Clover (Trifolium pratense) and Zigzag Clover (T. medium) - A Picture of Genomic Similarities and Differences.</title>
        <authorList>
            <person name="Dluhosova J."/>
            <person name="Istvanek J."/>
            <person name="Nedelnik J."/>
            <person name="Repkova J."/>
        </authorList>
    </citation>
    <scope>NUCLEOTIDE SEQUENCE [LARGE SCALE GENOMIC DNA]</scope>
    <source>
        <strain evidence="2">cv. 10/8</strain>
        <tissue evidence="1">Leaf</tissue>
    </source>
</reference>
<organism evidence="1 2">
    <name type="scientific">Trifolium medium</name>
    <dbReference type="NCBI Taxonomy" id="97028"/>
    <lineage>
        <taxon>Eukaryota</taxon>
        <taxon>Viridiplantae</taxon>
        <taxon>Streptophyta</taxon>
        <taxon>Embryophyta</taxon>
        <taxon>Tracheophyta</taxon>
        <taxon>Spermatophyta</taxon>
        <taxon>Magnoliopsida</taxon>
        <taxon>eudicotyledons</taxon>
        <taxon>Gunneridae</taxon>
        <taxon>Pentapetalae</taxon>
        <taxon>rosids</taxon>
        <taxon>fabids</taxon>
        <taxon>Fabales</taxon>
        <taxon>Fabaceae</taxon>
        <taxon>Papilionoideae</taxon>
        <taxon>50 kb inversion clade</taxon>
        <taxon>NPAAA clade</taxon>
        <taxon>Hologalegina</taxon>
        <taxon>IRL clade</taxon>
        <taxon>Trifolieae</taxon>
        <taxon>Trifolium</taxon>
    </lineage>
</organism>
<keyword evidence="2" id="KW-1185">Reference proteome</keyword>
<dbReference type="EMBL" id="LXQA010507233">
    <property type="protein sequence ID" value="MCI56113.1"/>
    <property type="molecule type" value="Genomic_DNA"/>
</dbReference>